<dbReference type="RefSeq" id="WP_188917750.1">
    <property type="nucleotide sequence ID" value="NZ_BMPZ01000001.1"/>
</dbReference>
<accession>A0A917N6U6</accession>
<organism evidence="2 3">
    <name type="scientific">Shewanella gelidii</name>
    <dbReference type="NCBI Taxonomy" id="1642821"/>
    <lineage>
        <taxon>Bacteria</taxon>
        <taxon>Pseudomonadati</taxon>
        <taxon>Pseudomonadota</taxon>
        <taxon>Gammaproteobacteria</taxon>
        <taxon>Alteromonadales</taxon>
        <taxon>Shewanellaceae</taxon>
        <taxon>Shewanella</taxon>
    </lineage>
</organism>
<sequence length="133" mass="15374">MKKLLLLALTMLFSFSLLASDELEEKPTRHLQAVDVNSMQQAKEIFLDKTVEMSSKKELSLEEISQIHVITYTLEKSVAYFVENLSGQQQDLAKEIAAVVEDIHIASENNRPEQLNVHIEEYFHLVDRFIFCF</sequence>
<evidence type="ECO:0000313" key="2">
    <source>
        <dbReference type="EMBL" id="GGI71882.1"/>
    </source>
</evidence>
<feature type="chain" id="PRO_5037264119" evidence="1">
    <location>
        <begin position="20"/>
        <end position="133"/>
    </location>
</feature>
<reference evidence="2" key="2">
    <citation type="submission" date="2020-09" db="EMBL/GenBank/DDBJ databases">
        <authorList>
            <person name="Sun Q."/>
            <person name="Ohkuma M."/>
        </authorList>
    </citation>
    <scope>NUCLEOTIDE SEQUENCE</scope>
    <source>
        <strain evidence="2">JCM 30804</strain>
    </source>
</reference>
<keyword evidence="3" id="KW-1185">Reference proteome</keyword>
<gene>
    <name evidence="2" type="ORF">GCM10009332_06560</name>
</gene>
<evidence type="ECO:0000256" key="1">
    <source>
        <dbReference type="SAM" id="SignalP"/>
    </source>
</evidence>
<dbReference type="Proteomes" id="UP000613743">
    <property type="component" value="Unassembled WGS sequence"/>
</dbReference>
<dbReference type="InterPro" id="IPR046634">
    <property type="entry name" value="DUF6746"/>
</dbReference>
<dbReference type="AlphaFoldDB" id="A0A917N6U6"/>
<feature type="signal peptide" evidence="1">
    <location>
        <begin position="1"/>
        <end position="19"/>
    </location>
</feature>
<keyword evidence="1" id="KW-0732">Signal</keyword>
<reference evidence="2" key="1">
    <citation type="journal article" date="2014" name="Int. J. Syst. Evol. Microbiol.">
        <title>Complete genome sequence of Corynebacterium casei LMG S-19264T (=DSM 44701T), isolated from a smear-ripened cheese.</title>
        <authorList>
            <consortium name="US DOE Joint Genome Institute (JGI-PGF)"/>
            <person name="Walter F."/>
            <person name="Albersmeier A."/>
            <person name="Kalinowski J."/>
            <person name="Ruckert C."/>
        </authorList>
    </citation>
    <scope>NUCLEOTIDE SEQUENCE</scope>
    <source>
        <strain evidence="2">JCM 30804</strain>
    </source>
</reference>
<protein>
    <submittedName>
        <fullName evidence="2">Uncharacterized protein</fullName>
    </submittedName>
</protein>
<proteinExistence type="predicted"/>
<evidence type="ECO:0000313" key="3">
    <source>
        <dbReference type="Proteomes" id="UP000613743"/>
    </source>
</evidence>
<name>A0A917N6U6_9GAMM</name>
<dbReference type="Pfam" id="PF20531">
    <property type="entry name" value="DUF6746"/>
    <property type="match status" value="1"/>
</dbReference>
<comment type="caution">
    <text evidence="2">The sequence shown here is derived from an EMBL/GenBank/DDBJ whole genome shotgun (WGS) entry which is preliminary data.</text>
</comment>
<dbReference type="EMBL" id="BMPZ01000001">
    <property type="protein sequence ID" value="GGI71882.1"/>
    <property type="molecule type" value="Genomic_DNA"/>
</dbReference>